<feature type="repeat" description="PPR" evidence="2">
    <location>
        <begin position="82"/>
        <end position="116"/>
    </location>
</feature>
<evidence type="ECO:0008006" key="6">
    <source>
        <dbReference type="Google" id="ProtNLM"/>
    </source>
</evidence>
<proteinExistence type="predicted"/>
<accession>A0A9P3H1B4</accession>
<keyword evidence="5" id="KW-1185">Reference proteome</keyword>
<name>A0A9P3H1B4_9FUNG</name>
<evidence type="ECO:0000313" key="4">
    <source>
        <dbReference type="EMBL" id="GJJ68224.1"/>
    </source>
</evidence>
<dbReference type="InterPro" id="IPR051222">
    <property type="entry name" value="PPR/CCM1_RNA-binding"/>
</dbReference>
<evidence type="ECO:0000256" key="1">
    <source>
        <dbReference type="ARBA" id="ARBA00022737"/>
    </source>
</evidence>
<dbReference type="OrthoDB" id="185373at2759"/>
<comment type="caution">
    <text evidence="4">The sequence shown here is derived from an EMBL/GenBank/DDBJ whole genome shotgun (WGS) entry which is preliminary data.</text>
</comment>
<dbReference type="EMBL" id="BQFW01000001">
    <property type="protein sequence ID" value="GJJ68224.1"/>
    <property type="molecule type" value="Genomic_DNA"/>
</dbReference>
<sequence>MSSLALGLRLRQLRLASVASRANFSQSSLAAAASIEKKSLNKKITLPKDPYLLSEKVVKFARNGKLDDAIALVLEAPKTRQNEVVWNHLIQESAKLGKASQSWQLLNDMKKRGIEPNARTFTILLNALAINSDSPNTVARAKELYTQMQESEDNEPELVHTNAFLKVCSRAEDLEAMKEIYDTMPKSGPRAPDVVTYNILINAYARKGGNTGFDLAWKTWEDFLEARTKRPDELDLDPRLVDAVLLACRQATALTLIKRGYKLVESLYGLELPSTTASASGLGTKESKDSTATMSAAERALSPSKGFGLGAALRRDVIQCRTVELLLSLCLKLRDFSRAQQYLDHIQTVYPDFKPDSQLLSSVMHFQVASKNYEAAIATWDKVTENNLRHSPATLKQGLDAALKDRNWPKAMEMYTEQQRLIRVNKKAGAPRPGLAHTVVTKQDAWTLASVLKCAVKTKHLKEGFRILEDTHWTRVVKGNYYPRANVDVAEQAVKIYTSVLASEDGEMEKGKLERRLEEAKTIKVDLDEILAKYDASKKAPTRSTEQPEKPRFAPSSNYSRSSSSSNSFRSSSSLNSSRSSPSSNSTRFASSPNSSRSPNARTFDRWATTLSK</sequence>
<dbReference type="InterPro" id="IPR011990">
    <property type="entry name" value="TPR-like_helical_dom_sf"/>
</dbReference>
<feature type="compositionally biased region" description="Low complexity" evidence="3">
    <location>
        <begin position="553"/>
        <end position="602"/>
    </location>
</feature>
<dbReference type="AlphaFoldDB" id="A0A9P3H1B4"/>
<dbReference type="Pfam" id="PF13041">
    <property type="entry name" value="PPR_2"/>
    <property type="match status" value="2"/>
</dbReference>
<protein>
    <recommendedName>
        <fullName evidence="6">Pentacotripeptide-repeat region of PRORP domain-containing protein</fullName>
    </recommendedName>
</protein>
<dbReference type="PANTHER" id="PTHR47942:SF63">
    <property type="entry name" value="PENTATRICOPEPTIDE REPEAT-CONTAINING PROTEIN"/>
    <property type="match status" value="1"/>
</dbReference>
<reference evidence="4" key="1">
    <citation type="submission" date="2021-11" db="EMBL/GenBank/DDBJ databases">
        <authorList>
            <person name="Herlambang A."/>
            <person name="Guo Y."/>
            <person name="Takashima Y."/>
            <person name="Nishizawa T."/>
        </authorList>
    </citation>
    <scope>NUCLEOTIDE SEQUENCE</scope>
    <source>
        <strain evidence="4">E1425</strain>
    </source>
</reference>
<feature type="region of interest" description="Disordered" evidence="3">
    <location>
        <begin position="537"/>
        <end position="613"/>
    </location>
</feature>
<evidence type="ECO:0000256" key="2">
    <source>
        <dbReference type="PROSITE-ProRule" id="PRU00708"/>
    </source>
</evidence>
<dbReference type="PROSITE" id="PS51375">
    <property type="entry name" value="PPR"/>
    <property type="match status" value="2"/>
</dbReference>
<dbReference type="SUPFAM" id="SSF48452">
    <property type="entry name" value="TPR-like"/>
    <property type="match status" value="1"/>
</dbReference>
<gene>
    <name evidence="4" type="ORF">EMPS_00570</name>
</gene>
<feature type="repeat" description="PPR" evidence="2">
    <location>
        <begin position="193"/>
        <end position="230"/>
    </location>
</feature>
<reference evidence="4" key="2">
    <citation type="journal article" date="2022" name="Microbiol. Resour. Announc.">
        <title>Whole-Genome Sequence of Entomortierella parvispora E1425, a Mucoromycotan Fungus Associated with Burkholderiaceae-Related Endosymbiotic Bacteria.</title>
        <authorList>
            <person name="Herlambang A."/>
            <person name="Guo Y."/>
            <person name="Takashima Y."/>
            <person name="Narisawa K."/>
            <person name="Ohta H."/>
            <person name="Nishizawa T."/>
        </authorList>
    </citation>
    <scope>NUCLEOTIDE SEQUENCE</scope>
    <source>
        <strain evidence="4">E1425</strain>
    </source>
</reference>
<evidence type="ECO:0000256" key="3">
    <source>
        <dbReference type="SAM" id="MobiDB-lite"/>
    </source>
</evidence>
<dbReference type="Gene3D" id="1.25.40.10">
    <property type="entry name" value="Tetratricopeptide repeat domain"/>
    <property type="match status" value="3"/>
</dbReference>
<dbReference type="Proteomes" id="UP000827284">
    <property type="component" value="Unassembled WGS sequence"/>
</dbReference>
<organism evidence="4 5">
    <name type="scientific">Entomortierella parvispora</name>
    <dbReference type="NCBI Taxonomy" id="205924"/>
    <lineage>
        <taxon>Eukaryota</taxon>
        <taxon>Fungi</taxon>
        <taxon>Fungi incertae sedis</taxon>
        <taxon>Mucoromycota</taxon>
        <taxon>Mortierellomycotina</taxon>
        <taxon>Mortierellomycetes</taxon>
        <taxon>Mortierellales</taxon>
        <taxon>Mortierellaceae</taxon>
        <taxon>Entomortierella</taxon>
    </lineage>
</organism>
<dbReference type="PANTHER" id="PTHR47942">
    <property type="entry name" value="TETRATRICOPEPTIDE REPEAT (TPR)-LIKE SUPERFAMILY PROTEIN-RELATED"/>
    <property type="match status" value="1"/>
</dbReference>
<evidence type="ECO:0000313" key="5">
    <source>
        <dbReference type="Proteomes" id="UP000827284"/>
    </source>
</evidence>
<keyword evidence="1" id="KW-0677">Repeat</keyword>
<dbReference type="InterPro" id="IPR002885">
    <property type="entry name" value="PPR_rpt"/>
</dbReference>
<dbReference type="NCBIfam" id="TIGR00756">
    <property type="entry name" value="PPR"/>
    <property type="match status" value="1"/>
</dbReference>